<dbReference type="KEGG" id="ote:Oter_3928"/>
<dbReference type="InterPro" id="IPR036927">
    <property type="entry name" value="Cyt_c_oxase-like_su1_sf"/>
</dbReference>
<dbReference type="GO" id="GO:0004129">
    <property type="term" value="F:cytochrome-c oxidase activity"/>
    <property type="evidence" value="ECO:0007669"/>
    <property type="project" value="InterPro"/>
</dbReference>
<feature type="transmembrane region" description="Helical" evidence="1">
    <location>
        <begin position="202"/>
        <end position="224"/>
    </location>
</feature>
<dbReference type="InterPro" id="IPR000883">
    <property type="entry name" value="Cyt_C_Oxase_1"/>
</dbReference>
<evidence type="ECO:0000313" key="3">
    <source>
        <dbReference type="Proteomes" id="UP000007013"/>
    </source>
</evidence>
<dbReference type="GO" id="GO:0009060">
    <property type="term" value="P:aerobic respiration"/>
    <property type="evidence" value="ECO:0007669"/>
    <property type="project" value="InterPro"/>
</dbReference>
<dbReference type="GO" id="GO:0020037">
    <property type="term" value="F:heme binding"/>
    <property type="evidence" value="ECO:0007669"/>
    <property type="project" value="InterPro"/>
</dbReference>
<feature type="transmembrane region" description="Helical" evidence="1">
    <location>
        <begin position="342"/>
        <end position="363"/>
    </location>
</feature>
<dbReference type="EMBL" id="CP001032">
    <property type="protein sequence ID" value="ACB77202.1"/>
    <property type="molecule type" value="Genomic_DNA"/>
</dbReference>
<feature type="transmembrane region" description="Helical" evidence="1">
    <location>
        <begin position="375"/>
        <end position="399"/>
    </location>
</feature>
<dbReference type="eggNOG" id="COG3278">
    <property type="taxonomic scope" value="Bacteria"/>
</dbReference>
<organism evidence="2 3">
    <name type="scientific">Opitutus terrae (strain DSM 11246 / JCM 15787 / PB90-1)</name>
    <dbReference type="NCBI Taxonomy" id="452637"/>
    <lineage>
        <taxon>Bacteria</taxon>
        <taxon>Pseudomonadati</taxon>
        <taxon>Verrucomicrobiota</taxon>
        <taxon>Opitutia</taxon>
        <taxon>Opitutales</taxon>
        <taxon>Opitutaceae</taxon>
        <taxon>Opitutus</taxon>
    </lineage>
</organism>
<protein>
    <submittedName>
        <fullName evidence="2">Cytochrome c oxidase, subunit I</fullName>
    </submittedName>
</protein>
<feature type="transmembrane region" description="Helical" evidence="1">
    <location>
        <begin position="68"/>
        <end position="87"/>
    </location>
</feature>
<proteinExistence type="predicted"/>
<keyword evidence="1" id="KW-0812">Transmembrane</keyword>
<feature type="transmembrane region" description="Helical" evidence="1">
    <location>
        <begin position="302"/>
        <end position="322"/>
    </location>
</feature>
<gene>
    <name evidence="2" type="ordered locus">Oter_3928</name>
</gene>
<feature type="transmembrane region" description="Helical" evidence="1">
    <location>
        <begin position="21"/>
        <end position="42"/>
    </location>
</feature>
<dbReference type="HOGENOM" id="CLU_017702_3_4_0"/>
<feature type="transmembrane region" description="Helical" evidence="1">
    <location>
        <begin position="99"/>
        <end position="122"/>
    </location>
</feature>
<feature type="transmembrane region" description="Helical" evidence="1">
    <location>
        <begin position="236"/>
        <end position="253"/>
    </location>
</feature>
<dbReference type="Gene3D" id="1.20.210.10">
    <property type="entry name" value="Cytochrome c oxidase-like, subunit I domain"/>
    <property type="match status" value="1"/>
</dbReference>
<feature type="transmembrane region" description="Helical" evidence="1">
    <location>
        <begin position="134"/>
        <end position="155"/>
    </location>
</feature>
<reference evidence="2 3" key="1">
    <citation type="journal article" date="2011" name="J. Bacteriol.">
        <title>Genome sequence of the verrucomicrobium Opitutus terrae PB90-1, an abundant inhabitant of rice paddy soil ecosystems.</title>
        <authorList>
            <person name="van Passel M.W."/>
            <person name="Kant R."/>
            <person name="Palva A."/>
            <person name="Copeland A."/>
            <person name="Lucas S."/>
            <person name="Lapidus A."/>
            <person name="Glavina del Rio T."/>
            <person name="Pitluck S."/>
            <person name="Goltsman E."/>
            <person name="Clum A."/>
            <person name="Sun H."/>
            <person name="Schmutz J."/>
            <person name="Larimer F.W."/>
            <person name="Land M.L."/>
            <person name="Hauser L."/>
            <person name="Kyrpides N."/>
            <person name="Mikhailova N."/>
            <person name="Richardson P.P."/>
            <person name="Janssen P.H."/>
            <person name="de Vos W.M."/>
            <person name="Smidt H."/>
        </authorList>
    </citation>
    <scope>NUCLEOTIDE SEQUENCE [LARGE SCALE GENOMIC DNA]</scope>
    <source>
        <strain evidence="3">DSM 11246 / JCM 15787 / PB90-1</strain>
    </source>
</reference>
<keyword evidence="3" id="KW-1185">Reference proteome</keyword>
<dbReference type="Proteomes" id="UP000007013">
    <property type="component" value="Chromosome"/>
</dbReference>
<evidence type="ECO:0000313" key="2">
    <source>
        <dbReference type="EMBL" id="ACB77202.1"/>
    </source>
</evidence>
<dbReference type="GO" id="GO:0016020">
    <property type="term" value="C:membrane"/>
    <property type="evidence" value="ECO:0007669"/>
    <property type="project" value="InterPro"/>
</dbReference>
<dbReference type="RefSeq" id="WP_012376730.1">
    <property type="nucleotide sequence ID" value="NC_010571.1"/>
</dbReference>
<dbReference type="Pfam" id="PF00115">
    <property type="entry name" value="COX1"/>
    <property type="match status" value="1"/>
</dbReference>
<feature type="transmembrane region" description="Helical" evidence="1">
    <location>
        <begin position="419"/>
        <end position="442"/>
    </location>
</feature>
<feature type="transmembrane region" description="Helical" evidence="1">
    <location>
        <begin position="265"/>
        <end position="290"/>
    </location>
</feature>
<dbReference type="OrthoDB" id="9764568at2"/>
<dbReference type="SUPFAM" id="SSF81442">
    <property type="entry name" value="Cytochrome c oxidase subunit I-like"/>
    <property type="match status" value="1"/>
</dbReference>
<feature type="transmembrane region" description="Helical" evidence="1">
    <location>
        <begin position="167"/>
        <end position="190"/>
    </location>
</feature>
<sequence>MTSAQTEISEVDSTARFPLSLLLAFAVLWALAGGALALLNYAQTLDPALLADCALLTYGRVRGMQETALVYGWAGNAGFAVALWLLGRLSGAPLRSLNWVVVGTLFWNFGVALAIGGIAGGHGTSIVLLRMPAYVQWFLLAAFAAIAVPGVLAWTGRAHKPMFAAQWYAVAALFLFPWLFSAAHVMLVVAPLRGVLQPVAEAWFAQSLWTLWMAPVALAAAYYLVPKITGRAIPSYDFAGLGFWTLLVIGAWTGGRHLIGGPVPAWIATIGIVACAVLTFHYLVVAINLSGAFRRSGFTLKFVAFGVAAYVLGGFADAVLSLRSVAEVTQFTWMSQAQSQLALLGAFSMIVTGAIYFLVPRIANQPWVSTPLIRAHYAAAVIGVIALVGGLAAAGIVQGRDLNNAAVALVDIATHTRPWLLVAAAGQALLLVGNLVLAAHLVRLWTTKPETPAAELIREPHAMEASAS</sequence>
<accession>B1ZZD0</accession>
<evidence type="ECO:0000256" key="1">
    <source>
        <dbReference type="SAM" id="Phobius"/>
    </source>
</evidence>
<keyword evidence="1" id="KW-0472">Membrane</keyword>
<dbReference type="AlphaFoldDB" id="B1ZZD0"/>
<keyword evidence="1" id="KW-1133">Transmembrane helix</keyword>
<name>B1ZZD0_OPITP</name>
<dbReference type="STRING" id="452637.Oter_3928"/>